<gene>
    <name evidence="1" type="ORF">CYMTET_42635</name>
</gene>
<dbReference type="AlphaFoldDB" id="A0AAE0F0S9"/>
<proteinExistence type="predicted"/>
<evidence type="ECO:0000313" key="2">
    <source>
        <dbReference type="Proteomes" id="UP001190700"/>
    </source>
</evidence>
<evidence type="ECO:0000313" key="1">
    <source>
        <dbReference type="EMBL" id="KAK3247881.1"/>
    </source>
</evidence>
<dbReference type="Proteomes" id="UP001190700">
    <property type="component" value="Unassembled WGS sequence"/>
</dbReference>
<keyword evidence="2" id="KW-1185">Reference proteome</keyword>
<organism evidence="1 2">
    <name type="scientific">Cymbomonas tetramitiformis</name>
    <dbReference type="NCBI Taxonomy" id="36881"/>
    <lineage>
        <taxon>Eukaryota</taxon>
        <taxon>Viridiplantae</taxon>
        <taxon>Chlorophyta</taxon>
        <taxon>Pyramimonadophyceae</taxon>
        <taxon>Pyramimonadales</taxon>
        <taxon>Pyramimonadaceae</taxon>
        <taxon>Cymbomonas</taxon>
    </lineage>
</organism>
<dbReference type="EMBL" id="LGRX02028585">
    <property type="protein sequence ID" value="KAK3247881.1"/>
    <property type="molecule type" value="Genomic_DNA"/>
</dbReference>
<accession>A0AAE0F0S9</accession>
<sequence length="268" mass="28477">MLGHAFAAGVDTGFINCYFHGRLTTMDQKYNMQHHCNTNPWDKRDGPGPRPFQGSHLVHGAVAVCSGLSRGGLILAKTGLRCAGPGMRQWLLLLAGTGGGGVVGIGGGRHADEVEGRMGAALLGAEVYGRGCRQGRVPAEVREWLASTRLVATLKDELGVSVRPMACGAVRKLMAKGMCKQRAQPFRCRFLWAVAGSACGRARLASAVGCGQLGLFAVRVHTVQAALHWHLQWVCLHSGVSCGPGRGTAQTRRIVDVSLGELETQGWT</sequence>
<comment type="caution">
    <text evidence="1">The sequence shown here is derived from an EMBL/GenBank/DDBJ whole genome shotgun (WGS) entry which is preliminary data.</text>
</comment>
<protein>
    <submittedName>
        <fullName evidence="1">Uncharacterized protein</fullName>
    </submittedName>
</protein>
<reference evidence="1 2" key="1">
    <citation type="journal article" date="2015" name="Genome Biol. Evol.">
        <title>Comparative Genomics of a Bacterivorous Green Alga Reveals Evolutionary Causalities and Consequences of Phago-Mixotrophic Mode of Nutrition.</title>
        <authorList>
            <person name="Burns J.A."/>
            <person name="Paasch A."/>
            <person name="Narechania A."/>
            <person name="Kim E."/>
        </authorList>
    </citation>
    <scope>NUCLEOTIDE SEQUENCE [LARGE SCALE GENOMIC DNA]</scope>
    <source>
        <strain evidence="1 2">PLY_AMNH</strain>
    </source>
</reference>
<name>A0AAE0F0S9_9CHLO</name>